<keyword evidence="10" id="KW-1185">Reference proteome</keyword>
<dbReference type="EMBL" id="PNBA02000009">
    <property type="protein sequence ID" value="KAG6413072.1"/>
    <property type="molecule type" value="Genomic_DNA"/>
</dbReference>
<keyword evidence="5 8" id="KW-0645">Protease</keyword>
<dbReference type="PROSITE" id="PS00560">
    <property type="entry name" value="CARBOXYPEPT_SER_HIS"/>
    <property type="match status" value="1"/>
</dbReference>
<dbReference type="Gene3D" id="3.40.50.1820">
    <property type="entry name" value="alpha/beta hydrolase"/>
    <property type="match status" value="1"/>
</dbReference>
<reference evidence="9" key="2">
    <citation type="submission" date="2020-08" db="EMBL/GenBank/DDBJ databases">
        <title>Plant Genome Project.</title>
        <authorList>
            <person name="Zhang R.-G."/>
        </authorList>
    </citation>
    <scope>NUCLEOTIDE SEQUENCE</scope>
    <source>
        <strain evidence="9">Huo1</strain>
        <tissue evidence="9">Leaf</tissue>
    </source>
</reference>
<dbReference type="GO" id="GO:0004185">
    <property type="term" value="F:serine-type carboxypeptidase activity"/>
    <property type="evidence" value="ECO:0007669"/>
    <property type="project" value="UniProtKB-UniRule"/>
</dbReference>
<dbReference type="Proteomes" id="UP000298416">
    <property type="component" value="Unassembled WGS sequence"/>
</dbReference>
<gene>
    <name evidence="9" type="ORF">SASPL_125771</name>
</gene>
<keyword evidence="7" id="KW-0325">Glycoprotein</keyword>
<evidence type="ECO:0000256" key="4">
    <source>
        <dbReference type="ARBA" id="ARBA00022645"/>
    </source>
</evidence>
<dbReference type="PRINTS" id="PR00724">
    <property type="entry name" value="CRBOXYPTASEC"/>
</dbReference>
<evidence type="ECO:0000256" key="7">
    <source>
        <dbReference type="ARBA" id="ARBA00023180"/>
    </source>
</evidence>
<evidence type="ECO:0000256" key="8">
    <source>
        <dbReference type="RuleBase" id="RU361156"/>
    </source>
</evidence>
<keyword evidence="6 8" id="KW-0378">Hydrolase</keyword>
<evidence type="ECO:0000256" key="1">
    <source>
        <dbReference type="ARBA" id="ARBA00004613"/>
    </source>
</evidence>
<dbReference type="InterPro" id="IPR029058">
    <property type="entry name" value="AB_hydrolase_fold"/>
</dbReference>
<evidence type="ECO:0000313" key="10">
    <source>
        <dbReference type="Proteomes" id="UP000298416"/>
    </source>
</evidence>
<organism evidence="9">
    <name type="scientific">Salvia splendens</name>
    <name type="common">Scarlet sage</name>
    <dbReference type="NCBI Taxonomy" id="180675"/>
    <lineage>
        <taxon>Eukaryota</taxon>
        <taxon>Viridiplantae</taxon>
        <taxon>Streptophyta</taxon>
        <taxon>Embryophyta</taxon>
        <taxon>Tracheophyta</taxon>
        <taxon>Spermatophyta</taxon>
        <taxon>Magnoliopsida</taxon>
        <taxon>eudicotyledons</taxon>
        <taxon>Gunneridae</taxon>
        <taxon>Pentapetalae</taxon>
        <taxon>asterids</taxon>
        <taxon>lamiids</taxon>
        <taxon>Lamiales</taxon>
        <taxon>Lamiaceae</taxon>
        <taxon>Nepetoideae</taxon>
        <taxon>Mentheae</taxon>
        <taxon>Salviinae</taxon>
        <taxon>Salvia</taxon>
        <taxon>Salvia subgen. Calosphace</taxon>
        <taxon>core Calosphace</taxon>
    </lineage>
</organism>
<keyword evidence="3" id="KW-0964">Secreted</keyword>
<evidence type="ECO:0000313" key="9">
    <source>
        <dbReference type="EMBL" id="KAG6413072.1"/>
    </source>
</evidence>
<dbReference type="InterPro" id="IPR001563">
    <property type="entry name" value="Peptidase_S10"/>
</dbReference>
<evidence type="ECO:0000256" key="3">
    <source>
        <dbReference type="ARBA" id="ARBA00022525"/>
    </source>
</evidence>
<dbReference type="AlphaFoldDB" id="A0A8X8ZPF6"/>
<dbReference type="InterPro" id="IPR018202">
    <property type="entry name" value="Ser_caboxypep_ser_AS"/>
</dbReference>
<dbReference type="Gene3D" id="3.40.50.12670">
    <property type="match status" value="1"/>
</dbReference>
<dbReference type="SUPFAM" id="SSF53474">
    <property type="entry name" value="alpha/beta-Hydrolases"/>
    <property type="match status" value="1"/>
</dbReference>
<dbReference type="PROSITE" id="PS00131">
    <property type="entry name" value="CARBOXYPEPT_SER_SER"/>
    <property type="match status" value="1"/>
</dbReference>
<dbReference type="PANTHER" id="PTHR11802:SF32">
    <property type="entry name" value="SERINE CARBOXYPEPTIDASE-LIKE 29"/>
    <property type="match status" value="1"/>
</dbReference>
<dbReference type="GO" id="GO:0006508">
    <property type="term" value="P:proteolysis"/>
    <property type="evidence" value="ECO:0007669"/>
    <property type="project" value="UniProtKB-KW"/>
</dbReference>
<keyword evidence="8" id="KW-0732">Signal</keyword>
<proteinExistence type="inferred from homology"/>
<name>A0A8X8ZPF6_SALSN</name>
<comment type="caution">
    <text evidence="9">The sequence shown here is derived from an EMBL/GenBank/DDBJ whole genome shotgun (WGS) entry which is preliminary data.</text>
</comment>
<evidence type="ECO:0000256" key="2">
    <source>
        <dbReference type="ARBA" id="ARBA00009431"/>
    </source>
</evidence>
<comment type="subcellular location">
    <subcellularLocation>
        <location evidence="1">Secreted</location>
    </subcellularLocation>
</comment>
<dbReference type="GO" id="GO:0005773">
    <property type="term" value="C:vacuole"/>
    <property type="evidence" value="ECO:0007669"/>
    <property type="project" value="TreeGrafter"/>
</dbReference>
<dbReference type="InterPro" id="IPR033124">
    <property type="entry name" value="Ser_caboxypep_his_AS"/>
</dbReference>
<protein>
    <recommendedName>
        <fullName evidence="8">Carboxypeptidase</fullName>
        <ecNumber evidence="8">3.4.16.-</ecNumber>
    </recommendedName>
</protein>
<dbReference type="PANTHER" id="PTHR11802">
    <property type="entry name" value="SERINE PROTEASE FAMILY S10 SERINE CARBOXYPEPTIDASE"/>
    <property type="match status" value="1"/>
</dbReference>
<feature type="chain" id="PRO_5036516457" description="Carboxypeptidase" evidence="8">
    <location>
        <begin position="20"/>
        <end position="371"/>
    </location>
</feature>
<evidence type="ECO:0000256" key="5">
    <source>
        <dbReference type="ARBA" id="ARBA00022670"/>
    </source>
</evidence>
<feature type="signal peptide" evidence="8">
    <location>
        <begin position="1"/>
        <end position="19"/>
    </location>
</feature>
<dbReference type="GO" id="GO:0005576">
    <property type="term" value="C:extracellular region"/>
    <property type="evidence" value="ECO:0007669"/>
    <property type="project" value="UniProtKB-SubCell"/>
</dbReference>
<keyword evidence="4 8" id="KW-0121">Carboxypeptidase</keyword>
<reference evidence="9" key="1">
    <citation type="submission" date="2018-01" db="EMBL/GenBank/DDBJ databases">
        <authorList>
            <person name="Mao J.F."/>
        </authorList>
    </citation>
    <scope>NUCLEOTIDE SEQUENCE</scope>
    <source>
        <strain evidence="9">Huo1</strain>
        <tissue evidence="9">Leaf</tissue>
    </source>
</reference>
<evidence type="ECO:0000256" key="6">
    <source>
        <dbReference type="ARBA" id="ARBA00022801"/>
    </source>
</evidence>
<accession>A0A8X8ZPF6</accession>
<comment type="similarity">
    <text evidence="2 8">Belongs to the peptidase S10 family.</text>
</comment>
<dbReference type="EC" id="3.4.16.-" evidence="8"/>
<dbReference type="Pfam" id="PF00450">
    <property type="entry name" value="Peptidase_S10"/>
    <property type="match status" value="2"/>
</dbReference>
<sequence length="371" mass="42537">MPSLRWVFHIFVVISIVQLQSLSCNSSSFSFNQQQLDKVWKLPGQNFNAVDDPSSKPLALWLNGGRYDVVKKRMRIYLIFSYDFSVHFHLLDVVVRHGYSSIALGLAEEIGPLHIEKYGKTLYFNPYSWNKVANILFVDSPVGVGFSYSNTPSDIVSNGDKRTADDILIFMENWLERFPQYKGREFYLIGESYAGHYIPQLTHAIVKHNEKHGVETINLKGFLTYKQLYVKCAYESFVHNSEECEKVLTIADQELEDIDEFSIYTPPCPTTSSRLSHLRRSKTDSSLSVLDVYAELLNSGLRIWMFSFGQLGRDALGRRMDRRIRYEGLTFVVVRGAGHEVPLHKPKQALTLFKSFLSGKSMPEMELVSDM</sequence>